<evidence type="ECO:0000256" key="1">
    <source>
        <dbReference type="ARBA" id="ARBA00022443"/>
    </source>
</evidence>
<evidence type="ECO:0000256" key="3">
    <source>
        <dbReference type="SAM" id="MobiDB-lite"/>
    </source>
</evidence>
<keyword evidence="6" id="KW-1185">Reference proteome</keyword>
<feature type="compositionally biased region" description="Low complexity" evidence="3">
    <location>
        <begin position="215"/>
        <end position="227"/>
    </location>
</feature>
<feature type="region of interest" description="Disordered" evidence="3">
    <location>
        <begin position="105"/>
        <end position="336"/>
    </location>
</feature>
<feature type="domain" description="SH3" evidence="4">
    <location>
        <begin position="350"/>
        <end position="411"/>
    </location>
</feature>
<proteinExistence type="predicted"/>
<evidence type="ECO:0000313" key="6">
    <source>
        <dbReference type="Proteomes" id="UP001642502"/>
    </source>
</evidence>
<feature type="region of interest" description="Disordered" evidence="3">
    <location>
        <begin position="418"/>
        <end position="467"/>
    </location>
</feature>
<evidence type="ECO:0000259" key="4">
    <source>
        <dbReference type="PROSITE" id="PS50002"/>
    </source>
</evidence>
<dbReference type="Proteomes" id="UP001642502">
    <property type="component" value="Unassembled WGS sequence"/>
</dbReference>
<name>A0ABP0DB14_9PEZI</name>
<feature type="compositionally biased region" description="Polar residues" evidence="3">
    <location>
        <begin position="44"/>
        <end position="54"/>
    </location>
</feature>
<evidence type="ECO:0000313" key="5">
    <source>
        <dbReference type="EMBL" id="CAK7264385.1"/>
    </source>
</evidence>
<feature type="compositionally biased region" description="Pro residues" evidence="3">
    <location>
        <begin position="110"/>
        <end position="119"/>
    </location>
</feature>
<feature type="compositionally biased region" description="Polar residues" evidence="3">
    <location>
        <begin position="317"/>
        <end position="327"/>
    </location>
</feature>
<dbReference type="SUPFAM" id="SSF50044">
    <property type="entry name" value="SH3-domain"/>
    <property type="match status" value="1"/>
</dbReference>
<dbReference type="Pfam" id="PF00018">
    <property type="entry name" value="SH3_1"/>
    <property type="match status" value="1"/>
</dbReference>
<feature type="region of interest" description="Disordered" evidence="3">
    <location>
        <begin position="1"/>
        <end position="82"/>
    </location>
</feature>
<dbReference type="Gene3D" id="2.30.30.40">
    <property type="entry name" value="SH3 Domains"/>
    <property type="match status" value="1"/>
</dbReference>
<dbReference type="PROSITE" id="PS50002">
    <property type="entry name" value="SH3"/>
    <property type="match status" value="1"/>
</dbReference>
<accession>A0ABP0DB14</accession>
<comment type="caution">
    <text evidence="5">The sequence shown here is derived from an EMBL/GenBank/DDBJ whole genome shotgun (WGS) entry which is preliminary data.</text>
</comment>
<reference evidence="5 6" key="1">
    <citation type="submission" date="2024-01" db="EMBL/GenBank/DDBJ databases">
        <authorList>
            <person name="Allen C."/>
            <person name="Tagirdzhanova G."/>
        </authorList>
    </citation>
    <scope>NUCLEOTIDE SEQUENCE [LARGE SCALE GENOMIC DNA]</scope>
    <source>
        <strain evidence="5 6">CBS 119000</strain>
    </source>
</reference>
<feature type="compositionally biased region" description="Polar residues" evidence="3">
    <location>
        <begin position="298"/>
        <end position="310"/>
    </location>
</feature>
<dbReference type="SMART" id="SM00326">
    <property type="entry name" value="SH3"/>
    <property type="match status" value="1"/>
</dbReference>
<protein>
    <submittedName>
        <fullName evidence="5">HOG (High osmolarity glycerol) pathway protein</fullName>
    </submittedName>
</protein>
<feature type="compositionally biased region" description="Polar residues" evidence="3">
    <location>
        <begin position="127"/>
        <end position="136"/>
    </location>
</feature>
<dbReference type="EMBL" id="CAWUON010000006">
    <property type="protein sequence ID" value="CAK7264385.1"/>
    <property type="molecule type" value="Genomic_DNA"/>
</dbReference>
<feature type="compositionally biased region" description="Low complexity" evidence="3">
    <location>
        <begin position="70"/>
        <end position="82"/>
    </location>
</feature>
<organism evidence="5 6">
    <name type="scientific">Sporothrix epigloea</name>
    <dbReference type="NCBI Taxonomy" id="1892477"/>
    <lineage>
        <taxon>Eukaryota</taxon>
        <taxon>Fungi</taxon>
        <taxon>Dikarya</taxon>
        <taxon>Ascomycota</taxon>
        <taxon>Pezizomycotina</taxon>
        <taxon>Sordariomycetes</taxon>
        <taxon>Sordariomycetidae</taxon>
        <taxon>Ophiostomatales</taxon>
        <taxon>Ophiostomataceae</taxon>
        <taxon>Sporothrix</taxon>
    </lineage>
</organism>
<dbReference type="InterPro" id="IPR001452">
    <property type="entry name" value="SH3_domain"/>
</dbReference>
<feature type="compositionally biased region" description="Polar residues" evidence="3">
    <location>
        <begin position="429"/>
        <end position="467"/>
    </location>
</feature>
<dbReference type="InterPro" id="IPR036028">
    <property type="entry name" value="SH3-like_dom_sf"/>
</dbReference>
<evidence type="ECO:0000256" key="2">
    <source>
        <dbReference type="PROSITE-ProRule" id="PRU00192"/>
    </source>
</evidence>
<keyword evidence="1 2" id="KW-0728">SH3 domain</keyword>
<sequence length="588" mass="62966">MAAILSPSPSSPATPSPAATSIPPFMPSLLPSANPNHPVLPPLITSTPIRQTSLPRPMSHASKNRLSQYSSGSAPSRSRPASHVFPVFTSSLPYTLVRDFAYPSSHPLHYGPPPEPSRPPSDLFTPSLDSQSQQRFSDPPASWDYNSGWEAAPWSEPSYRGASDIPPILLADGPPWSEDEDLQSPIVSSRHRKHKSTSSAYGHNRSHSSRDEYGESGSVGAAHASAYGGHGCNRGLGTSGSGSDSALLKPDNYDRDRGYYVGTGGDGSERYYVDQEGDEANGPGGEFVTYPPEEAQHSKSPYQLHRQSNYGGYRPTSDASSPNSSPEYQEDDQSRYSRDYQFTITSPDEEMHGKAVALFDFARENENELPLVEGQIIWVSYRHGQGWLVAMDPKTQESGLVPEEYVRLLRDIEGGMTSLTGQAVPAGDGTTSPNDGGTPTWTQAEHHQGSQVSGGHAPTSSTVSNGYHQPVVSTFSTSSKDLDPYPQHLLGTQVGQTPPQVIHYHGQRGGSQANTPTLLSSQDTSILRSGGQDATARKSDNHFPLILGPLLNDSIDGATKHHAQAAAVRGVTSSDTATDAVLSETAAN</sequence>
<gene>
    <name evidence="5" type="primary">NBP2</name>
    <name evidence="5" type="ORF">SEPCBS119000_000972</name>
</gene>
<feature type="compositionally biased region" description="Gly residues" evidence="3">
    <location>
        <begin position="228"/>
        <end position="240"/>
    </location>
</feature>